<keyword evidence="3" id="KW-1185">Reference proteome</keyword>
<reference evidence="3" key="1">
    <citation type="submission" date="2017-06" db="EMBL/GenBank/DDBJ databases">
        <authorList>
            <person name="Varghese N."/>
            <person name="Submissions S."/>
        </authorList>
    </citation>
    <scope>NUCLEOTIDE SEQUENCE [LARGE SCALE GENOMIC DNA]</scope>
    <source>
        <strain evidence="3">DSM 22348</strain>
    </source>
</reference>
<dbReference type="EMBL" id="FZOL01000003">
    <property type="protein sequence ID" value="SNS10912.1"/>
    <property type="molecule type" value="Genomic_DNA"/>
</dbReference>
<accession>A0A239BTD3</accession>
<protein>
    <submittedName>
        <fullName evidence="2">Uncharacterized protein</fullName>
    </submittedName>
</protein>
<evidence type="ECO:0000256" key="1">
    <source>
        <dbReference type="SAM" id="Coils"/>
    </source>
</evidence>
<dbReference type="RefSeq" id="WP_042125088.1">
    <property type="nucleotide sequence ID" value="NZ_FZOL01000003.1"/>
</dbReference>
<evidence type="ECO:0000313" key="2">
    <source>
        <dbReference type="EMBL" id="SNS10912.1"/>
    </source>
</evidence>
<evidence type="ECO:0000313" key="3">
    <source>
        <dbReference type="Proteomes" id="UP000198407"/>
    </source>
</evidence>
<gene>
    <name evidence="2" type="ORF">SAMN05444352_103174</name>
</gene>
<keyword evidence="1" id="KW-0175">Coiled coil</keyword>
<proteinExistence type="predicted"/>
<dbReference type="AlphaFoldDB" id="A0A239BTD3"/>
<dbReference type="OrthoDB" id="6904890at2"/>
<name>A0A239BTD3_9PSED</name>
<dbReference type="Proteomes" id="UP000198407">
    <property type="component" value="Unassembled WGS sequence"/>
</dbReference>
<sequence length="110" mass="12945">MSDNRDIDTTGFELGMPTRIEMLEQQNLLMQAEYEQTADALTKARADIERLVHMLDNAERRRDAAIRANAKAENLLIDFREENERLEKRLLEQNARVRSLERQLDAMSRR</sequence>
<feature type="coiled-coil region" evidence="1">
    <location>
        <begin position="20"/>
        <end position="110"/>
    </location>
</feature>
<organism evidence="2 3">
    <name type="scientific">Pseudomonas japonica</name>
    <dbReference type="NCBI Taxonomy" id="256466"/>
    <lineage>
        <taxon>Bacteria</taxon>
        <taxon>Pseudomonadati</taxon>
        <taxon>Pseudomonadota</taxon>
        <taxon>Gammaproteobacteria</taxon>
        <taxon>Pseudomonadales</taxon>
        <taxon>Pseudomonadaceae</taxon>
        <taxon>Pseudomonas</taxon>
    </lineage>
</organism>